<evidence type="ECO:0000313" key="8">
    <source>
        <dbReference type="Proteomes" id="UP000228380"/>
    </source>
</evidence>
<dbReference type="KEGG" id="pda:103713592"/>
<feature type="domain" description="VASt" evidence="7">
    <location>
        <begin position="278"/>
        <end position="449"/>
    </location>
</feature>
<keyword evidence="8" id="KW-1185">Reference proteome</keyword>
<dbReference type="AlphaFoldDB" id="A0A8B7CGY8"/>
<dbReference type="GO" id="GO:0016020">
    <property type="term" value="C:membrane"/>
    <property type="evidence" value="ECO:0007669"/>
    <property type="project" value="UniProtKB-SubCell"/>
</dbReference>
<evidence type="ECO:0000313" key="9">
    <source>
        <dbReference type="RefSeq" id="XP_008798797.2"/>
    </source>
</evidence>
<feature type="transmembrane region" description="Helical" evidence="6">
    <location>
        <begin position="542"/>
        <end position="565"/>
    </location>
</feature>
<dbReference type="InterPro" id="IPR004182">
    <property type="entry name" value="GRAM"/>
</dbReference>
<dbReference type="CDD" id="cd13220">
    <property type="entry name" value="PH-GRAM_GRAMDC"/>
    <property type="match status" value="1"/>
</dbReference>
<evidence type="ECO:0000256" key="6">
    <source>
        <dbReference type="SAM" id="Phobius"/>
    </source>
</evidence>
<dbReference type="FunFam" id="2.30.29.30:FF:000008">
    <property type="entry name" value="GRAM domain containing 1B"/>
    <property type="match status" value="1"/>
</dbReference>
<dbReference type="RefSeq" id="XP_008798797.2">
    <property type="nucleotide sequence ID" value="XM_008800575.4"/>
</dbReference>
<keyword evidence="3 6" id="KW-1133">Transmembrane helix</keyword>
<name>A0A8B7CGY8_PHODC</name>
<dbReference type="PROSITE" id="PS51778">
    <property type="entry name" value="VAST"/>
    <property type="match status" value="1"/>
</dbReference>
<dbReference type="InterPro" id="IPR031968">
    <property type="entry name" value="VASt"/>
</dbReference>
<dbReference type="SMART" id="SM00568">
    <property type="entry name" value="GRAM"/>
    <property type="match status" value="1"/>
</dbReference>
<proteinExistence type="predicted"/>
<dbReference type="PANTHER" id="PTHR47666:SF1">
    <property type="entry name" value="PROTEIN VASCULAR ASSOCIATED DEATH 1, CHLOROPLASTIC"/>
    <property type="match status" value="1"/>
</dbReference>
<evidence type="ECO:0000256" key="3">
    <source>
        <dbReference type="ARBA" id="ARBA00022989"/>
    </source>
</evidence>
<evidence type="ECO:0000256" key="2">
    <source>
        <dbReference type="ARBA" id="ARBA00022692"/>
    </source>
</evidence>
<sequence>MAVASPIMEKMEHPGTMEQPCRSSPSRAARQEVDAASETSSGHSGDPSERRDVDGLTQALSMRSEEYRLLFRLPPDEVLVQDFNCALQENILLQGHMYLFIRHICFYSNIFGFETKKTIPFHEVTCVRKAKTAAIFPNAIEIVAGGKKHFFGSFLSRDEAYRLIIDGWAQHSSDANASQDRQDTQSDSSSQDNAIVNLEGLSGSKQLADASLSSDRNKDADISEERNPLSNGKNDISMSIKLLEVHESIGEENAEHSSPRNPITWKLDDVDSPMIPEYFTMVAEANFPVCVEDFFSLFISDSAADFLESFHKRCGDKDLKCTPWCQHEQFGHVRDISFLHPVKIYLGAKFGNCQEVQKFRAYRNRHLVIETSQQVSDVPYGDYFQVEGIWDVEQSNNEENSCTLRVYSNVSFSKKTIFKGKIEQSTREECREVCGIWVNIAQELLSQKKVGKLKGIADMNTGIVQDNEAELENLSEVEGSLEKSHPTISPIKTPQDMPDTRSFSAKIDKVMQENLGYVSSMASIFGESWASFVSYLKTQSHFPLILVLALVSILILMQISIIVLLNRVPEVHIVTHGNYINDLGGYSSENIEWLEKRFYYLKEEMMMIETRMERMRYEYSLLKVQLQSLEQLKAKS</sequence>
<dbReference type="InterPro" id="IPR011993">
    <property type="entry name" value="PH-like_dom_sf"/>
</dbReference>
<feature type="compositionally biased region" description="Basic and acidic residues" evidence="5">
    <location>
        <begin position="215"/>
        <end position="227"/>
    </location>
</feature>
<feature type="region of interest" description="Disordered" evidence="5">
    <location>
        <begin position="1"/>
        <end position="53"/>
    </location>
</feature>
<evidence type="ECO:0000256" key="5">
    <source>
        <dbReference type="SAM" id="MobiDB-lite"/>
    </source>
</evidence>
<evidence type="ECO:0000259" key="7">
    <source>
        <dbReference type="PROSITE" id="PS51778"/>
    </source>
</evidence>
<dbReference type="Gene3D" id="2.30.29.30">
    <property type="entry name" value="Pleckstrin-homology domain (PH domain)/Phosphotyrosine-binding domain (PTB)"/>
    <property type="match status" value="1"/>
</dbReference>
<reference evidence="9" key="2">
    <citation type="submission" date="2025-08" db="UniProtKB">
        <authorList>
            <consortium name="RefSeq"/>
        </authorList>
    </citation>
    <scope>IDENTIFICATION</scope>
    <source>
        <tissue evidence="9">Young leaves</tissue>
    </source>
</reference>
<evidence type="ECO:0000256" key="4">
    <source>
        <dbReference type="ARBA" id="ARBA00023136"/>
    </source>
</evidence>
<dbReference type="PANTHER" id="PTHR47666">
    <property type="entry name" value="PROTEIN VASCULAR ASSOCIATED DEATH 1, CHLOROPLASTIC"/>
    <property type="match status" value="1"/>
</dbReference>
<comment type="subcellular location">
    <subcellularLocation>
        <location evidence="1">Membrane</location>
        <topology evidence="1">Single-pass membrane protein</topology>
    </subcellularLocation>
</comment>
<keyword evidence="4 6" id="KW-0472">Membrane</keyword>
<dbReference type="Pfam" id="PF02893">
    <property type="entry name" value="GRAM"/>
    <property type="match status" value="1"/>
</dbReference>
<dbReference type="Pfam" id="PF16016">
    <property type="entry name" value="VASt"/>
    <property type="match status" value="1"/>
</dbReference>
<accession>A0A8B7CGY8</accession>
<evidence type="ECO:0000256" key="1">
    <source>
        <dbReference type="ARBA" id="ARBA00004167"/>
    </source>
</evidence>
<dbReference type="Proteomes" id="UP000228380">
    <property type="component" value="Chromosome 2"/>
</dbReference>
<feature type="region of interest" description="Disordered" evidence="5">
    <location>
        <begin position="209"/>
        <end position="234"/>
    </location>
</feature>
<organism evidence="8 9">
    <name type="scientific">Phoenix dactylifera</name>
    <name type="common">Date palm</name>
    <dbReference type="NCBI Taxonomy" id="42345"/>
    <lineage>
        <taxon>Eukaryota</taxon>
        <taxon>Viridiplantae</taxon>
        <taxon>Streptophyta</taxon>
        <taxon>Embryophyta</taxon>
        <taxon>Tracheophyta</taxon>
        <taxon>Spermatophyta</taxon>
        <taxon>Magnoliopsida</taxon>
        <taxon>Liliopsida</taxon>
        <taxon>Arecaceae</taxon>
        <taxon>Coryphoideae</taxon>
        <taxon>Phoeniceae</taxon>
        <taxon>Phoenix</taxon>
    </lineage>
</organism>
<dbReference type="GeneID" id="103713592"/>
<reference evidence="8" key="1">
    <citation type="journal article" date="2019" name="Nat. Commun.">
        <title>Genome-wide association mapping of date palm fruit traits.</title>
        <authorList>
            <person name="Hazzouri K.M."/>
            <person name="Gros-Balthazard M."/>
            <person name="Flowers J.M."/>
            <person name="Copetti D."/>
            <person name="Lemansour A."/>
            <person name="Lebrun M."/>
            <person name="Masmoudi K."/>
            <person name="Ferrand S."/>
            <person name="Dhar M.I."/>
            <person name="Fresquez Z.A."/>
            <person name="Rosas U."/>
            <person name="Zhang J."/>
            <person name="Talag J."/>
            <person name="Lee S."/>
            <person name="Kudrna D."/>
            <person name="Powell R.F."/>
            <person name="Leitch I.J."/>
            <person name="Krueger R.R."/>
            <person name="Wing R.A."/>
            <person name="Amiri K.M.A."/>
            <person name="Purugganan M.D."/>
        </authorList>
    </citation>
    <scope>NUCLEOTIDE SEQUENCE [LARGE SCALE GENOMIC DNA]</scope>
    <source>
        <strain evidence="8">cv. Khalas</strain>
    </source>
</reference>
<gene>
    <name evidence="9" type="primary">LOC103713592</name>
</gene>
<dbReference type="OrthoDB" id="2162691at2759"/>
<keyword evidence="2 6" id="KW-0812">Transmembrane</keyword>
<dbReference type="GO" id="GO:0043069">
    <property type="term" value="P:negative regulation of programmed cell death"/>
    <property type="evidence" value="ECO:0007669"/>
    <property type="project" value="TreeGrafter"/>
</dbReference>
<protein>
    <submittedName>
        <fullName evidence="9">Protein VASCULAR ASSOCIATED DEATH 1, chloroplastic isoform X1</fullName>
    </submittedName>
</protein>